<feature type="non-terminal residue" evidence="5">
    <location>
        <position position="256"/>
    </location>
</feature>
<evidence type="ECO:0000259" key="4">
    <source>
        <dbReference type="Pfam" id="PF00248"/>
    </source>
</evidence>
<evidence type="ECO:0000313" key="6">
    <source>
        <dbReference type="Proteomes" id="UP000241818"/>
    </source>
</evidence>
<dbReference type="PANTHER" id="PTHR43364:SF9">
    <property type="entry name" value="OXIDOREDUCTASE"/>
    <property type="match status" value="1"/>
</dbReference>
<reference evidence="5 6" key="1">
    <citation type="journal article" date="2018" name="New Phytol.">
        <title>Comparative genomics and transcriptomics depict ericoid mycorrhizal fungi as versatile saprotrophs and plant mutualists.</title>
        <authorList>
            <person name="Martino E."/>
            <person name="Morin E."/>
            <person name="Grelet G.A."/>
            <person name="Kuo A."/>
            <person name="Kohler A."/>
            <person name="Daghino S."/>
            <person name="Barry K.W."/>
            <person name="Cichocki N."/>
            <person name="Clum A."/>
            <person name="Dockter R.B."/>
            <person name="Hainaut M."/>
            <person name="Kuo R.C."/>
            <person name="LaButti K."/>
            <person name="Lindahl B.D."/>
            <person name="Lindquist E.A."/>
            <person name="Lipzen A."/>
            <person name="Khouja H.R."/>
            <person name="Magnuson J."/>
            <person name="Murat C."/>
            <person name="Ohm R.A."/>
            <person name="Singer S.W."/>
            <person name="Spatafora J.W."/>
            <person name="Wang M."/>
            <person name="Veneault-Fourrey C."/>
            <person name="Henrissat B."/>
            <person name="Grigoriev I.V."/>
            <person name="Martin F.M."/>
            <person name="Perotto S."/>
        </authorList>
    </citation>
    <scope>NUCLEOTIDE SEQUENCE [LARGE SCALE GENOMIC DNA]</scope>
    <source>
        <strain evidence="5 6">ATCC 22711</strain>
    </source>
</reference>
<comment type="similarity">
    <text evidence="1">Belongs to the aldo/keto reductase family.</text>
</comment>
<dbReference type="InterPro" id="IPR023210">
    <property type="entry name" value="NADP_OxRdtase_dom"/>
</dbReference>
<keyword evidence="2" id="KW-0521">NADP</keyword>
<evidence type="ECO:0000313" key="5">
    <source>
        <dbReference type="EMBL" id="PSS09180.1"/>
    </source>
</evidence>
<dbReference type="AlphaFoldDB" id="A0A2T3AS32"/>
<dbReference type="SUPFAM" id="SSF51430">
    <property type="entry name" value="NAD(P)-linked oxidoreductase"/>
    <property type="match status" value="1"/>
</dbReference>
<protein>
    <recommendedName>
        <fullName evidence="4">NADP-dependent oxidoreductase domain-containing protein</fullName>
    </recommendedName>
</protein>
<dbReference type="InterPro" id="IPR036812">
    <property type="entry name" value="NAD(P)_OxRdtase_dom_sf"/>
</dbReference>
<evidence type="ECO:0000256" key="1">
    <source>
        <dbReference type="ARBA" id="ARBA00007905"/>
    </source>
</evidence>
<dbReference type="Pfam" id="PF00248">
    <property type="entry name" value="Aldo_ket_red"/>
    <property type="match status" value="1"/>
</dbReference>
<keyword evidence="6" id="KW-1185">Reference proteome</keyword>
<evidence type="ECO:0000256" key="3">
    <source>
        <dbReference type="ARBA" id="ARBA00023002"/>
    </source>
</evidence>
<proteinExistence type="inferred from homology"/>
<dbReference type="PANTHER" id="PTHR43364">
    <property type="entry name" value="NADH-SPECIFIC METHYLGLYOXAL REDUCTASE-RELATED"/>
    <property type="match status" value="1"/>
</dbReference>
<sequence length="256" mass="28720">MPAPPVPASLQSSVNATKVEYVQLGSSGLRVSVPILGTMGIGSKDWQDWVMEEEEGLEILKAAWDRGLSTWDTANVYSSGINEEIIGKAIKKFEIPRHKLTILAKCCGTVPEEPGIFNWPFEAQMKKSKDYVNQGGLSRGAVFKAVDASLKRLGTDYMDLLQIHRYDASVPPEETMKALHDLVQAGKVHYIGASSMWTYQFARMQFIAEKNGWTKFVSMQNRYNLCYREKEREMNKFCNETGVGLIPWGPLFSGLL</sequence>
<dbReference type="RefSeq" id="XP_024717478.1">
    <property type="nucleotide sequence ID" value="XM_024869628.1"/>
</dbReference>
<dbReference type="Gene3D" id="3.20.20.100">
    <property type="entry name" value="NADP-dependent oxidoreductase domain"/>
    <property type="match status" value="1"/>
</dbReference>
<dbReference type="GeneID" id="36577709"/>
<accession>A0A2T3AS32</accession>
<gene>
    <name evidence="5" type="ORF">M430DRAFT_85047</name>
</gene>
<dbReference type="OrthoDB" id="48988at2759"/>
<dbReference type="EMBL" id="KZ679017">
    <property type="protein sequence ID" value="PSS09180.1"/>
    <property type="molecule type" value="Genomic_DNA"/>
</dbReference>
<keyword evidence="3" id="KW-0560">Oxidoreductase</keyword>
<dbReference type="InParanoid" id="A0A2T3AS32"/>
<feature type="domain" description="NADP-dependent oxidoreductase" evidence="4">
    <location>
        <begin position="35"/>
        <end position="256"/>
    </location>
</feature>
<dbReference type="InterPro" id="IPR050523">
    <property type="entry name" value="AKR_Detox_Biosynth"/>
</dbReference>
<organism evidence="5 6">
    <name type="scientific">Amorphotheca resinae ATCC 22711</name>
    <dbReference type="NCBI Taxonomy" id="857342"/>
    <lineage>
        <taxon>Eukaryota</taxon>
        <taxon>Fungi</taxon>
        <taxon>Dikarya</taxon>
        <taxon>Ascomycota</taxon>
        <taxon>Pezizomycotina</taxon>
        <taxon>Leotiomycetes</taxon>
        <taxon>Helotiales</taxon>
        <taxon>Amorphothecaceae</taxon>
        <taxon>Amorphotheca</taxon>
    </lineage>
</organism>
<name>A0A2T3AS32_AMORE</name>
<dbReference type="STRING" id="857342.A0A2T3AS32"/>
<dbReference type="GO" id="GO:0016491">
    <property type="term" value="F:oxidoreductase activity"/>
    <property type="evidence" value="ECO:0007669"/>
    <property type="project" value="UniProtKB-KW"/>
</dbReference>
<dbReference type="Proteomes" id="UP000241818">
    <property type="component" value="Unassembled WGS sequence"/>
</dbReference>
<evidence type="ECO:0000256" key="2">
    <source>
        <dbReference type="ARBA" id="ARBA00022857"/>
    </source>
</evidence>